<feature type="compositionally biased region" description="Low complexity" evidence="9">
    <location>
        <begin position="257"/>
        <end position="275"/>
    </location>
</feature>
<organism evidence="11 12">
    <name type="scientific">Crotalaria pallida</name>
    <name type="common">Smooth rattlebox</name>
    <name type="synonym">Crotalaria striata</name>
    <dbReference type="NCBI Taxonomy" id="3830"/>
    <lineage>
        <taxon>Eukaryota</taxon>
        <taxon>Viridiplantae</taxon>
        <taxon>Streptophyta</taxon>
        <taxon>Embryophyta</taxon>
        <taxon>Tracheophyta</taxon>
        <taxon>Spermatophyta</taxon>
        <taxon>Magnoliopsida</taxon>
        <taxon>eudicotyledons</taxon>
        <taxon>Gunneridae</taxon>
        <taxon>Pentapetalae</taxon>
        <taxon>rosids</taxon>
        <taxon>fabids</taxon>
        <taxon>Fabales</taxon>
        <taxon>Fabaceae</taxon>
        <taxon>Papilionoideae</taxon>
        <taxon>50 kb inversion clade</taxon>
        <taxon>genistoids sensu lato</taxon>
        <taxon>core genistoids</taxon>
        <taxon>Crotalarieae</taxon>
        <taxon>Crotalaria</taxon>
    </lineage>
</organism>
<feature type="compositionally biased region" description="Low complexity" evidence="9">
    <location>
        <begin position="719"/>
        <end position="728"/>
    </location>
</feature>
<dbReference type="EMBL" id="JAYWIO010000006">
    <property type="protein sequence ID" value="KAK7257690.1"/>
    <property type="molecule type" value="Genomic_DNA"/>
</dbReference>
<feature type="region of interest" description="Disordered" evidence="9">
    <location>
        <begin position="719"/>
        <end position="743"/>
    </location>
</feature>
<keyword evidence="12" id="KW-1185">Reference proteome</keyword>
<feature type="region of interest" description="Disordered" evidence="9">
    <location>
        <begin position="617"/>
        <end position="661"/>
    </location>
</feature>
<keyword evidence="5 8" id="KW-0371">Homeobox</keyword>
<evidence type="ECO:0000256" key="5">
    <source>
        <dbReference type="ARBA" id="ARBA00023155"/>
    </source>
</evidence>
<dbReference type="Gene3D" id="1.10.10.60">
    <property type="entry name" value="Homeodomain-like"/>
    <property type="match status" value="1"/>
</dbReference>
<keyword evidence="4 8" id="KW-0238">DNA-binding</keyword>
<sequence>MSSLRPELHVAQQIRRDKLRFHNTSSSSSSHQHLQLLQDQFPNNNNNNLEHLYLHPGFNLDLVHVRNDHNNDEAAAAALYSSSEMIPHHHHHYASSSSTTTTTSLIHSSPKEDHHHQSGNWRNSSDWMVNYATTSNSMPNNQTMPFELNNNSDIVVTDPQSSYQNALQDIFKSASLSSSHTSEMASLMHHHQSGHGIWGGNNNPSYTSHQANLWTNRTVVEDDNNIARWNSFNNNDKKINQENVLSDFSNHMHPQGLSLSLSSNSHNNPNPSAPSHHFELDPHQSRSGIISRHVKSIQDPIMGMMPSSSNTSSAHRNVGPLGPFTGYATILKSSRFLKPCQELLEECCSRCRAALGGGSSASAVDVGESWIAEKHSDSGASSSTMFYNNSNGNNSSAAADGGGGSGGFCLSTRLECLKNKAKLQYMQEEVSRRYKQYHQQMQMVVSSFESVAGLSSATPYISLALKSVSRHFRCLKNAITNQLKLICEVLGEDHLSIPTTSTTGKKLDTNMTRLRCMDQTFHKNKSNIDSLEPQQQQQHVWRPQRGLPDRAVAVLKAWLFEHFLHPYPTDTDKHMLANQTGLSRNQVSNWFINARVRVWKPMVEEIHMLETKDATTVAANQNQNNSNKNEGTSCASEGSSSRKFEEKGLNEEEQWNQEKRSRLECGMTSSMDHGTLMGFMPYRHGGVGGGGLGSVSLTLGLMHGVEDVQYQQQQQQLQQQQQQQQQQQLRPPFGGHMIHDFVG</sequence>
<accession>A0AAN9EJV1</accession>
<evidence type="ECO:0000256" key="7">
    <source>
        <dbReference type="ARBA" id="ARBA00023242"/>
    </source>
</evidence>
<evidence type="ECO:0000256" key="2">
    <source>
        <dbReference type="ARBA" id="ARBA00006454"/>
    </source>
</evidence>
<keyword evidence="7 8" id="KW-0539">Nucleus</keyword>
<feature type="compositionally biased region" description="Basic and acidic residues" evidence="9">
    <location>
        <begin position="640"/>
        <end position="661"/>
    </location>
</feature>
<evidence type="ECO:0000259" key="10">
    <source>
        <dbReference type="PROSITE" id="PS50071"/>
    </source>
</evidence>
<feature type="domain" description="Homeobox" evidence="10">
    <location>
        <begin position="538"/>
        <end position="601"/>
    </location>
</feature>
<evidence type="ECO:0000256" key="4">
    <source>
        <dbReference type="ARBA" id="ARBA00023125"/>
    </source>
</evidence>
<feature type="region of interest" description="Disordered" evidence="9">
    <location>
        <begin position="249"/>
        <end position="282"/>
    </location>
</feature>
<dbReference type="GO" id="GO:0006355">
    <property type="term" value="P:regulation of DNA-templated transcription"/>
    <property type="evidence" value="ECO:0007669"/>
    <property type="project" value="InterPro"/>
</dbReference>
<feature type="region of interest" description="Disordered" evidence="9">
    <location>
        <begin position="89"/>
        <end position="124"/>
    </location>
</feature>
<feature type="compositionally biased region" description="Low complexity" evidence="9">
    <location>
        <begin position="94"/>
        <end position="108"/>
    </location>
</feature>
<keyword evidence="3" id="KW-0805">Transcription regulation</keyword>
<dbReference type="AlphaFoldDB" id="A0AAN9EJV1"/>
<protein>
    <recommendedName>
        <fullName evidence="10">Homeobox domain-containing protein</fullName>
    </recommendedName>
</protein>
<evidence type="ECO:0000313" key="11">
    <source>
        <dbReference type="EMBL" id="KAK7257690.1"/>
    </source>
</evidence>
<comment type="subcellular location">
    <subcellularLocation>
        <location evidence="1 8">Nucleus</location>
    </subcellularLocation>
</comment>
<feature type="DNA-binding region" description="Homeobox" evidence="8">
    <location>
        <begin position="540"/>
        <end position="602"/>
    </location>
</feature>
<dbReference type="InterPro" id="IPR050224">
    <property type="entry name" value="TALE_homeobox"/>
</dbReference>
<dbReference type="PROSITE" id="PS50071">
    <property type="entry name" value="HOMEOBOX_2"/>
    <property type="match status" value="1"/>
</dbReference>
<dbReference type="InterPro" id="IPR009057">
    <property type="entry name" value="Homeodomain-like_sf"/>
</dbReference>
<keyword evidence="6" id="KW-0804">Transcription</keyword>
<dbReference type="Pfam" id="PF07526">
    <property type="entry name" value="POX"/>
    <property type="match status" value="1"/>
</dbReference>
<proteinExistence type="inferred from homology"/>
<evidence type="ECO:0000256" key="8">
    <source>
        <dbReference type="PROSITE-ProRule" id="PRU00108"/>
    </source>
</evidence>
<dbReference type="SUPFAM" id="SSF46689">
    <property type="entry name" value="Homeodomain-like"/>
    <property type="match status" value="1"/>
</dbReference>
<reference evidence="11 12" key="1">
    <citation type="submission" date="2024-01" db="EMBL/GenBank/DDBJ databases">
        <title>The genomes of 5 underutilized Papilionoideae crops provide insights into root nodulation and disease resistanc.</title>
        <authorList>
            <person name="Yuan L."/>
        </authorList>
    </citation>
    <scope>NUCLEOTIDE SEQUENCE [LARGE SCALE GENOMIC DNA]</scope>
    <source>
        <strain evidence="11">ZHUSHIDOU_FW_LH</strain>
        <tissue evidence="11">Leaf</tissue>
    </source>
</reference>
<dbReference type="PANTHER" id="PTHR11850">
    <property type="entry name" value="HOMEOBOX PROTEIN TRANSCRIPTION FACTORS"/>
    <property type="match status" value="1"/>
</dbReference>
<feature type="compositionally biased region" description="Polar residues" evidence="9">
    <location>
        <begin position="630"/>
        <end position="639"/>
    </location>
</feature>
<dbReference type="InterPro" id="IPR008422">
    <property type="entry name" value="KN_HD"/>
</dbReference>
<dbReference type="Proteomes" id="UP001372338">
    <property type="component" value="Unassembled WGS sequence"/>
</dbReference>
<evidence type="ECO:0000256" key="9">
    <source>
        <dbReference type="SAM" id="MobiDB-lite"/>
    </source>
</evidence>
<dbReference type="SMART" id="SM00574">
    <property type="entry name" value="POX"/>
    <property type="match status" value="1"/>
</dbReference>
<gene>
    <name evidence="11" type="ORF">RIF29_31843</name>
</gene>
<dbReference type="CDD" id="cd00086">
    <property type="entry name" value="homeodomain"/>
    <property type="match status" value="1"/>
</dbReference>
<evidence type="ECO:0000256" key="6">
    <source>
        <dbReference type="ARBA" id="ARBA00023163"/>
    </source>
</evidence>
<feature type="compositionally biased region" description="Low complexity" evidence="9">
    <location>
        <begin position="620"/>
        <end position="629"/>
    </location>
</feature>
<comment type="similarity">
    <text evidence="2">Belongs to the TALE/BELL homeobox family.</text>
</comment>
<dbReference type="FunFam" id="1.10.10.60:FF:000117">
    <property type="entry name" value="BEL1-like homeodomain protein 9"/>
    <property type="match status" value="1"/>
</dbReference>
<name>A0AAN9EJV1_CROPI</name>
<dbReference type="InterPro" id="IPR006563">
    <property type="entry name" value="POX_dom"/>
</dbReference>
<evidence type="ECO:0000256" key="1">
    <source>
        <dbReference type="ARBA" id="ARBA00004123"/>
    </source>
</evidence>
<dbReference type="InterPro" id="IPR001356">
    <property type="entry name" value="HD"/>
</dbReference>
<dbReference type="SMART" id="SM00389">
    <property type="entry name" value="HOX"/>
    <property type="match status" value="1"/>
</dbReference>
<dbReference type="GO" id="GO:0005634">
    <property type="term" value="C:nucleus"/>
    <property type="evidence" value="ECO:0007669"/>
    <property type="project" value="UniProtKB-SubCell"/>
</dbReference>
<dbReference type="GO" id="GO:0003677">
    <property type="term" value="F:DNA binding"/>
    <property type="evidence" value="ECO:0007669"/>
    <property type="project" value="UniProtKB-UniRule"/>
</dbReference>
<evidence type="ECO:0000256" key="3">
    <source>
        <dbReference type="ARBA" id="ARBA00023015"/>
    </source>
</evidence>
<evidence type="ECO:0000313" key="12">
    <source>
        <dbReference type="Proteomes" id="UP001372338"/>
    </source>
</evidence>
<dbReference type="Pfam" id="PF05920">
    <property type="entry name" value="Homeobox_KN"/>
    <property type="match status" value="1"/>
</dbReference>
<comment type="caution">
    <text evidence="11">The sequence shown here is derived from an EMBL/GenBank/DDBJ whole genome shotgun (WGS) entry which is preliminary data.</text>
</comment>